<dbReference type="InterPro" id="IPR047216">
    <property type="entry name" value="Endonuclease_DUF559_bact"/>
</dbReference>
<dbReference type="PANTHER" id="PTHR38590">
    <property type="entry name" value="BLL0828 PROTEIN"/>
    <property type="match status" value="1"/>
</dbReference>
<dbReference type="InterPro" id="IPR007569">
    <property type="entry name" value="DUF559"/>
</dbReference>
<dbReference type="CDD" id="cd01038">
    <property type="entry name" value="Endonuclease_DUF559"/>
    <property type="match status" value="1"/>
</dbReference>
<accession>A0ABY5L3T4</accession>
<sequence length="129" mass="14697">MPKTDDVLLQRARQLRTQQTPLEQKLWLHLRGKRFAGVKFSRQVVIGPYIADFVARSQKLVIEVDGDSHATDTRRDEKRTAFLQAQGYRVVRFDNREVGGNVEGVLYTIAQALDEQPLSQPFPRGGEGF</sequence>
<evidence type="ECO:0000259" key="1">
    <source>
        <dbReference type="Pfam" id="PF04480"/>
    </source>
</evidence>
<feature type="domain" description="DUF559" evidence="1">
    <location>
        <begin position="9"/>
        <end position="113"/>
    </location>
</feature>
<dbReference type="Proteomes" id="UP001058533">
    <property type="component" value="Chromosome"/>
</dbReference>
<dbReference type="SUPFAM" id="SSF52980">
    <property type="entry name" value="Restriction endonuclease-like"/>
    <property type="match status" value="1"/>
</dbReference>
<dbReference type="EMBL" id="CP101740">
    <property type="protein sequence ID" value="UUL81613.1"/>
    <property type="molecule type" value="Genomic_DNA"/>
</dbReference>
<name>A0ABY5L3T4_9SPHN</name>
<dbReference type="RefSeq" id="WP_256505301.1">
    <property type="nucleotide sequence ID" value="NZ_CP101740.1"/>
</dbReference>
<proteinExistence type="predicted"/>
<gene>
    <name evidence="2" type="ORF">NMP03_10410</name>
</gene>
<protein>
    <submittedName>
        <fullName evidence="2">DUF559 domain-containing protein</fullName>
    </submittedName>
</protein>
<evidence type="ECO:0000313" key="2">
    <source>
        <dbReference type="EMBL" id="UUL81613.1"/>
    </source>
</evidence>
<dbReference type="Pfam" id="PF04480">
    <property type="entry name" value="DUF559"/>
    <property type="match status" value="1"/>
</dbReference>
<reference evidence="2" key="1">
    <citation type="submission" date="2022-07" db="EMBL/GenBank/DDBJ databases">
        <title>Sphingomonas sp. nov., a novel bacterium isolated from the north slope of the Mount Everest.</title>
        <authorList>
            <person name="Cui X."/>
            <person name="Liu Y."/>
        </authorList>
    </citation>
    <scope>NUCLEOTIDE SEQUENCE</scope>
    <source>
        <strain evidence="2">S5-59</strain>
    </source>
</reference>
<dbReference type="Gene3D" id="3.40.960.10">
    <property type="entry name" value="VSR Endonuclease"/>
    <property type="match status" value="1"/>
</dbReference>
<dbReference type="PANTHER" id="PTHR38590:SF1">
    <property type="entry name" value="BLL0828 PROTEIN"/>
    <property type="match status" value="1"/>
</dbReference>
<dbReference type="InterPro" id="IPR011335">
    <property type="entry name" value="Restrct_endonuc-II-like"/>
</dbReference>
<evidence type="ECO:0000313" key="3">
    <source>
        <dbReference type="Proteomes" id="UP001058533"/>
    </source>
</evidence>
<organism evidence="2 3">
    <name type="scientific">Sphingomonas qomolangmaensis</name>
    <dbReference type="NCBI Taxonomy" id="2918765"/>
    <lineage>
        <taxon>Bacteria</taxon>
        <taxon>Pseudomonadati</taxon>
        <taxon>Pseudomonadota</taxon>
        <taxon>Alphaproteobacteria</taxon>
        <taxon>Sphingomonadales</taxon>
        <taxon>Sphingomonadaceae</taxon>
        <taxon>Sphingomonas</taxon>
    </lineage>
</organism>
<keyword evidence="3" id="KW-1185">Reference proteome</keyword>